<dbReference type="PANTHER" id="PTHR13011">
    <property type="entry name" value="TFIIF-ALPHA"/>
    <property type="match status" value="1"/>
</dbReference>
<dbReference type="Pfam" id="PF25877">
    <property type="entry name" value="WHD_SOWAH"/>
    <property type="match status" value="1"/>
</dbReference>
<evidence type="ECO:0000259" key="2">
    <source>
        <dbReference type="Pfam" id="PF25877"/>
    </source>
</evidence>
<feature type="compositionally biased region" description="Low complexity" evidence="1">
    <location>
        <begin position="44"/>
        <end position="68"/>
    </location>
</feature>
<comment type="caution">
    <text evidence="3">The sequence shown here is derived from an EMBL/GenBank/DDBJ whole genome shotgun (WGS) entry which is preliminary data.</text>
</comment>
<dbReference type="GO" id="GO:0006367">
    <property type="term" value="P:transcription initiation at RNA polymerase II promoter"/>
    <property type="evidence" value="ECO:0007669"/>
    <property type="project" value="InterPro"/>
</dbReference>
<dbReference type="GO" id="GO:0005674">
    <property type="term" value="C:transcription factor TFIIF complex"/>
    <property type="evidence" value="ECO:0007669"/>
    <property type="project" value="TreeGrafter"/>
</dbReference>
<proteinExistence type="predicted"/>
<accession>A0A0F9AZF8</accession>
<feature type="region of interest" description="Disordered" evidence="1">
    <location>
        <begin position="196"/>
        <end position="235"/>
    </location>
</feature>
<dbReference type="PANTHER" id="PTHR13011:SF0">
    <property type="entry name" value="GENERAL TRANSCRIPTION FACTOR IIF SUBUNIT 1"/>
    <property type="match status" value="1"/>
</dbReference>
<feature type="compositionally biased region" description="Acidic residues" evidence="1">
    <location>
        <begin position="75"/>
        <end position="119"/>
    </location>
</feature>
<dbReference type="InterPro" id="IPR008851">
    <property type="entry name" value="TFIIF-alpha"/>
</dbReference>
<feature type="compositionally biased region" description="Basic residues" evidence="1">
    <location>
        <begin position="8"/>
        <end position="17"/>
    </location>
</feature>
<dbReference type="GO" id="GO:0016251">
    <property type="term" value="F:RNA polymerase II general transcription initiation factor activity"/>
    <property type="evidence" value="ECO:0007669"/>
    <property type="project" value="TreeGrafter"/>
</dbReference>
<sequence length="307" mass="32850">MQRSLTMRTRRAKMLRQTKRDYRPWMMSPLENSVRRKPGGGGRPASSIATDAPDSDPPTDSSSSSSSSSGGGGGGDDDDDGAAADEEQDSEAEGMDFDGGAVDDDEEHVIEGDDDNEETGDSKPVYEARACTLTASGKVNSARALVCPSLAAHDGAGDQVTDAQNEEPNTGAGEADRLGVRVVLFFVVVVRRRGGRERRRRPPASSQAGAATGDARACAHTPPADAQQKTVGADDGVQEHEVRKALLLSGRIQAKRLVRHFRSRLGSADAKAQFVQSLKKLARINMEDGEKFLVLRDEYRAGIARDQ</sequence>
<evidence type="ECO:0000256" key="1">
    <source>
        <dbReference type="SAM" id="MobiDB-lite"/>
    </source>
</evidence>
<feature type="region of interest" description="Disordered" evidence="1">
    <location>
        <begin position="1"/>
        <end position="124"/>
    </location>
</feature>
<reference evidence="3" key="1">
    <citation type="journal article" date="2015" name="Nature">
        <title>Complex archaea that bridge the gap between prokaryotes and eukaryotes.</title>
        <authorList>
            <person name="Spang A."/>
            <person name="Saw J.H."/>
            <person name="Jorgensen S.L."/>
            <person name="Zaremba-Niedzwiedzka K."/>
            <person name="Martijn J."/>
            <person name="Lind A.E."/>
            <person name="van Eijk R."/>
            <person name="Schleper C."/>
            <person name="Guy L."/>
            <person name="Ettema T.J."/>
        </authorList>
    </citation>
    <scope>NUCLEOTIDE SEQUENCE</scope>
</reference>
<dbReference type="GO" id="GO:0003677">
    <property type="term" value="F:DNA binding"/>
    <property type="evidence" value="ECO:0007669"/>
    <property type="project" value="InterPro"/>
</dbReference>
<feature type="domain" description="SOWAHA-C winged helix-turn-helix" evidence="2">
    <location>
        <begin position="239"/>
        <end position="304"/>
    </location>
</feature>
<dbReference type="AlphaFoldDB" id="A0A0F9AZF8"/>
<feature type="compositionally biased region" description="Low complexity" evidence="1">
    <location>
        <begin position="208"/>
        <end position="219"/>
    </location>
</feature>
<protein>
    <recommendedName>
        <fullName evidence="2">SOWAHA-C winged helix-turn-helix domain-containing protein</fullName>
    </recommendedName>
</protein>
<evidence type="ECO:0000313" key="3">
    <source>
        <dbReference type="EMBL" id="KKL15019.1"/>
    </source>
</evidence>
<gene>
    <name evidence="3" type="ORF">LCGC14_2509820</name>
</gene>
<dbReference type="GO" id="GO:0032968">
    <property type="term" value="P:positive regulation of transcription elongation by RNA polymerase II"/>
    <property type="evidence" value="ECO:0007669"/>
    <property type="project" value="InterPro"/>
</dbReference>
<name>A0A0F9AZF8_9ZZZZ</name>
<organism evidence="3">
    <name type="scientific">marine sediment metagenome</name>
    <dbReference type="NCBI Taxonomy" id="412755"/>
    <lineage>
        <taxon>unclassified sequences</taxon>
        <taxon>metagenomes</taxon>
        <taxon>ecological metagenomes</taxon>
    </lineage>
</organism>
<dbReference type="InterPro" id="IPR058889">
    <property type="entry name" value="WHD_SOWAHA-C"/>
</dbReference>
<dbReference type="GO" id="GO:0001096">
    <property type="term" value="F:TFIIF-class transcription factor complex binding"/>
    <property type="evidence" value="ECO:0007669"/>
    <property type="project" value="TreeGrafter"/>
</dbReference>
<feature type="region of interest" description="Disordered" evidence="1">
    <location>
        <begin position="154"/>
        <end position="173"/>
    </location>
</feature>
<dbReference type="EMBL" id="LAZR01040227">
    <property type="protein sequence ID" value="KKL15019.1"/>
    <property type="molecule type" value="Genomic_DNA"/>
</dbReference>